<dbReference type="EMBL" id="LOPU01000029">
    <property type="protein sequence ID" value="KTG08994.1"/>
    <property type="molecule type" value="Genomic_DNA"/>
</dbReference>
<sequence>MEGEDLAELLRLRHGVLRSLVEDPRPRHELVDVLPDSKSTIYKSLSQLQDAGLVKSVEDEFVPTLFGVTALARYDTLVETAHVGDLLADFPGDTVDPAALVGAEVVRPDETDAERHLEAVWNLLEGAESAGGVAPVVSPGYVERFRKLIDSGLTAELVLPTPLVNSLRDQHTTALAAVLERAVIYETDMTVPFGVIVTEGVRPQMAIELRDGPFITALIINDTPDAIQWAKMTVERFQTNAVRVESEEE</sequence>
<comment type="caution">
    <text evidence="3">The sequence shown here is derived from an EMBL/GenBank/DDBJ whole genome shotgun (WGS) entry which is preliminary data.</text>
</comment>
<dbReference type="InterPro" id="IPR036388">
    <property type="entry name" value="WH-like_DNA-bd_sf"/>
</dbReference>
<proteinExistence type="predicted"/>
<evidence type="ECO:0000313" key="4">
    <source>
        <dbReference type="Proteomes" id="UP000054387"/>
    </source>
</evidence>
<evidence type="ECO:0000313" key="3">
    <source>
        <dbReference type="EMBL" id="KTG08994.1"/>
    </source>
</evidence>
<dbReference type="InterPro" id="IPR036390">
    <property type="entry name" value="WH_DNA-bd_sf"/>
</dbReference>
<dbReference type="STRING" id="1514971.AUR64_14405"/>
<dbReference type="OrthoDB" id="11410at2157"/>
<dbReference type="SUPFAM" id="SSF46785">
    <property type="entry name" value="Winged helix' DNA-binding domain"/>
    <property type="match status" value="1"/>
</dbReference>
<organism evidence="3 4">
    <name type="scientific">Haloprofundus marisrubri</name>
    <dbReference type="NCBI Taxonomy" id="1514971"/>
    <lineage>
        <taxon>Archaea</taxon>
        <taxon>Methanobacteriati</taxon>
        <taxon>Methanobacteriota</taxon>
        <taxon>Stenosarchaea group</taxon>
        <taxon>Halobacteria</taxon>
        <taxon>Halobacteriales</taxon>
        <taxon>Haloferacaceae</taxon>
        <taxon>Haloprofundus</taxon>
    </lineage>
</organism>
<dbReference type="Pfam" id="PF08350">
    <property type="entry name" value="FilR1_middle"/>
    <property type="match status" value="1"/>
</dbReference>
<evidence type="ECO:0000259" key="1">
    <source>
        <dbReference type="Pfam" id="PF08350"/>
    </source>
</evidence>
<dbReference type="RefSeq" id="WP_058582146.1">
    <property type="nucleotide sequence ID" value="NZ_LOPU01000029.1"/>
</dbReference>
<reference evidence="3 4" key="1">
    <citation type="submission" date="2015-12" db="EMBL/GenBank/DDBJ databases">
        <title>Haloprofundus marisrubri gen. nov., sp. nov., an extremely halophilic archaeon isolated from the Discovery deep brine-seawater interface in the Red Sea.</title>
        <authorList>
            <person name="Zhang G."/>
            <person name="Stingl U."/>
            <person name="Rashid M."/>
        </authorList>
    </citation>
    <scope>NUCLEOTIDE SEQUENCE [LARGE SCALE GENOMIC DNA]</scope>
    <source>
        <strain evidence="3 4">SB9</strain>
    </source>
</reference>
<dbReference type="Gene3D" id="1.10.10.10">
    <property type="entry name" value="Winged helix-like DNA-binding domain superfamily/Winged helix DNA-binding domain"/>
    <property type="match status" value="1"/>
</dbReference>
<dbReference type="InterPro" id="IPR013561">
    <property type="entry name" value="FilR1_middle_dom"/>
</dbReference>
<accession>A0A0W1R7B0</accession>
<dbReference type="Pfam" id="PF25213">
    <property type="entry name" value="HVO_A0261_N"/>
    <property type="match status" value="1"/>
</dbReference>
<name>A0A0W1R7B0_9EURY</name>
<dbReference type="InterPro" id="IPR011991">
    <property type="entry name" value="ArsR-like_HTH"/>
</dbReference>
<evidence type="ECO:0000259" key="2">
    <source>
        <dbReference type="Pfam" id="PF25213"/>
    </source>
</evidence>
<keyword evidence="4" id="KW-1185">Reference proteome</keyword>
<dbReference type="InterPro" id="IPR057527">
    <property type="entry name" value="HVO_A0261-like_N"/>
</dbReference>
<protein>
    <submittedName>
        <fullName evidence="3">Uncharacterized protein</fullName>
    </submittedName>
</protein>
<feature type="domain" description="Methanogenesis regulatory protein FilR1 middle" evidence="1">
    <location>
        <begin position="117"/>
        <end position="238"/>
    </location>
</feature>
<gene>
    <name evidence="3" type="ORF">AUR64_14405</name>
</gene>
<dbReference type="CDD" id="cd00090">
    <property type="entry name" value="HTH_ARSR"/>
    <property type="match status" value="1"/>
</dbReference>
<dbReference type="Proteomes" id="UP000054387">
    <property type="component" value="Unassembled WGS sequence"/>
</dbReference>
<dbReference type="AlphaFoldDB" id="A0A0W1R7B0"/>
<feature type="domain" description="HVO-A0261-like N-terminal" evidence="2">
    <location>
        <begin position="12"/>
        <end position="81"/>
    </location>
</feature>